<feature type="transmembrane region" description="Helical" evidence="1">
    <location>
        <begin position="12"/>
        <end position="33"/>
    </location>
</feature>
<dbReference type="Proteomes" id="UP000178747">
    <property type="component" value="Unassembled WGS sequence"/>
</dbReference>
<feature type="transmembrane region" description="Helical" evidence="1">
    <location>
        <begin position="91"/>
        <end position="111"/>
    </location>
</feature>
<protein>
    <recommendedName>
        <fullName evidence="4">DUF1648 domain-containing protein</fullName>
    </recommendedName>
</protein>
<evidence type="ECO:0000313" key="2">
    <source>
        <dbReference type="EMBL" id="OGY47269.1"/>
    </source>
</evidence>
<comment type="caution">
    <text evidence="2">The sequence shown here is derived from an EMBL/GenBank/DDBJ whole genome shotgun (WGS) entry which is preliminary data.</text>
</comment>
<evidence type="ECO:0000256" key="1">
    <source>
        <dbReference type="SAM" id="Phobius"/>
    </source>
</evidence>
<reference evidence="2 3" key="1">
    <citation type="journal article" date="2016" name="Nat. Commun.">
        <title>Thousands of microbial genomes shed light on interconnected biogeochemical processes in an aquifer system.</title>
        <authorList>
            <person name="Anantharaman K."/>
            <person name="Brown C.T."/>
            <person name="Hug L.A."/>
            <person name="Sharon I."/>
            <person name="Castelle C.J."/>
            <person name="Probst A.J."/>
            <person name="Thomas B.C."/>
            <person name="Singh A."/>
            <person name="Wilkins M.J."/>
            <person name="Karaoz U."/>
            <person name="Brodie E.L."/>
            <person name="Williams K.H."/>
            <person name="Hubbard S.S."/>
            <person name="Banfield J.F."/>
        </authorList>
    </citation>
    <scope>NUCLEOTIDE SEQUENCE [LARGE SCALE GENOMIC DNA]</scope>
</reference>
<keyword evidence="1" id="KW-1133">Transmembrane helix</keyword>
<gene>
    <name evidence="2" type="ORF">A3J62_02565</name>
</gene>
<name>A0A1G1Y4J9_9BACT</name>
<evidence type="ECO:0008006" key="4">
    <source>
        <dbReference type="Google" id="ProtNLM"/>
    </source>
</evidence>
<keyword evidence="1" id="KW-0812">Transmembrane</keyword>
<evidence type="ECO:0000313" key="3">
    <source>
        <dbReference type="Proteomes" id="UP000178747"/>
    </source>
</evidence>
<accession>A0A1G1Y4J9</accession>
<dbReference type="EMBL" id="MHIH01000041">
    <property type="protein sequence ID" value="OGY47269.1"/>
    <property type="molecule type" value="Genomic_DNA"/>
</dbReference>
<sequence>MNLVKKLIKSELSLYIVTLAICFGIFLVRFPTAPPQIPLYYSQLASEKQIADLVYIWILPLLAGLIIIVNRLFLAAVLLRDNKFITRIVHIIDTITIIIFAFIFIKIIVLVT</sequence>
<feature type="transmembrane region" description="Helical" evidence="1">
    <location>
        <begin position="53"/>
        <end position="79"/>
    </location>
</feature>
<keyword evidence="1" id="KW-0472">Membrane</keyword>
<organism evidence="2 3">
    <name type="scientific">Candidatus Buchananbacteria bacterium RIFCSPHIGHO2_02_FULL_38_8</name>
    <dbReference type="NCBI Taxonomy" id="1797538"/>
    <lineage>
        <taxon>Bacteria</taxon>
        <taxon>Candidatus Buchananiibacteriota</taxon>
    </lineage>
</organism>
<proteinExistence type="predicted"/>
<dbReference type="AlphaFoldDB" id="A0A1G1Y4J9"/>